<dbReference type="InterPro" id="IPR013761">
    <property type="entry name" value="SAM/pointed_sf"/>
</dbReference>
<dbReference type="SUPFAM" id="SSF47769">
    <property type="entry name" value="SAM/Pointed domain"/>
    <property type="match status" value="1"/>
</dbReference>
<organism evidence="4 5">
    <name type="scientific">Nepenthes gracilis</name>
    <name type="common">Slender pitcher plant</name>
    <dbReference type="NCBI Taxonomy" id="150966"/>
    <lineage>
        <taxon>Eukaryota</taxon>
        <taxon>Viridiplantae</taxon>
        <taxon>Streptophyta</taxon>
        <taxon>Embryophyta</taxon>
        <taxon>Tracheophyta</taxon>
        <taxon>Spermatophyta</taxon>
        <taxon>Magnoliopsida</taxon>
        <taxon>eudicotyledons</taxon>
        <taxon>Gunneridae</taxon>
        <taxon>Pentapetalae</taxon>
        <taxon>Caryophyllales</taxon>
        <taxon>Nepenthaceae</taxon>
        <taxon>Nepenthes</taxon>
    </lineage>
</organism>
<evidence type="ECO:0000256" key="2">
    <source>
        <dbReference type="SAM" id="MobiDB-lite"/>
    </source>
</evidence>
<keyword evidence="1" id="KW-0677">Repeat</keyword>
<dbReference type="CDD" id="cd09487">
    <property type="entry name" value="SAM_superfamily"/>
    <property type="match status" value="1"/>
</dbReference>
<protein>
    <recommendedName>
        <fullName evidence="3">SAM domain-containing protein</fullName>
    </recommendedName>
</protein>
<dbReference type="EMBL" id="BSYO01000040">
    <property type="protein sequence ID" value="GMH31513.1"/>
    <property type="molecule type" value="Genomic_DNA"/>
</dbReference>
<feature type="domain" description="SAM" evidence="3">
    <location>
        <begin position="229"/>
        <end position="292"/>
    </location>
</feature>
<evidence type="ECO:0000259" key="3">
    <source>
        <dbReference type="PROSITE" id="PS50105"/>
    </source>
</evidence>
<evidence type="ECO:0000313" key="4">
    <source>
        <dbReference type="EMBL" id="GMH31513.1"/>
    </source>
</evidence>
<dbReference type="Pfam" id="PF00536">
    <property type="entry name" value="SAM_1"/>
    <property type="match status" value="1"/>
</dbReference>
<dbReference type="PROSITE" id="PS50105">
    <property type="entry name" value="SAM_DOMAIN"/>
    <property type="match status" value="1"/>
</dbReference>
<proteinExistence type="predicted"/>
<dbReference type="Proteomes" id="UP001279734">
    <property type="component" value="Unassembled WGS sequence"/>
</dbReference>
<dbReference type="Gene3D" id="1.10.150.50">
    <property type="entry name" value="Transcription Factor, Ets-1"/>
    <property type="match status" value="1"/>
</dbReference>
<accession>A0AAD3Y6V4</accession>
<feature type="region of interest" description="Disordered" evidence="2">
    <location>
        <begin position="1"/>
        <end position="51"/>
    </location>
</feature>
<name>A0AAD3Y6V4_NEPGR</name>
<comment type="caution">
    <text evidence="4">The sequence shown here is derived from an EMBL/GenBank/DDBJ whole genome shotgun (WGS) entry which is preliminary data.</text>
</comment>
<reference evidence="4" key="1">
    <citation type="submission" date="2023-05" db="EMBL/GenBank/DDBJ databases">
        <title>Nepenthes gracilis genome sequencing.</title>
        <authorList>
            <person name="Fukushima K."/>
        </authorList>
    </citation>
    <scope>NUCLEOTIDE SEQUENCE</scope>
    <source>
        <strain evidence="4">SING2019-196</strain>
    </source>
</reference>
<feature type="compositionally biased region" description="Polar residues" evidence="2">
    <location>
        <begin position="165"/>
        <end position="174"/>
    </location>
</feature>
<evidence type="ECO:0000256" key="1">
    <source>
        <dbReference type="ARBA" id="ARBA00022737"/>
    </source>
</evidence>
<dbReference type="PANTHER" id="PTHR10627">
    <property type="entry name" value="SCP160"/>
    <property type="match status" value="1"/>
</dbReference>
<dbReference type="AlphaFoldDB" id="A0AAD3Y6V4"/>
<feature type="compositionally biased region" description="Polar residues" evidence="2">
    <location>
        <begin position="21"/>
        <end position="32"/>
    </location>
</feature>
<sequence>MAEMQPLLQDGRINGGGQPAVGSTATTENITSKRQRRPSVRLGEIGDQPAATVSYEAHRRAKQLKAVLKDKASKTRTLTILDGGGGETLEGEERGRETISDDLAVGSWRNDDLKSGGGLRKRPRTNWLPKIDGGGGKVNINGDGGEEDVDGDGFVRKYEDEGSESPLTEQSPNHSLENLAERGHGHEREVQCRRPHSHLSARIELDDELDGPSDTEMNGVGHSGKRGWIRENGVRIWLNGLGLGRYWPVFEIHEVDEEVLPLLTLEDLKDMGINAVGSRRKMYCAIQKLSKGFS</sequence>
<evidence type="ECO:0000313" key="5">
    <source>
        <dbReference type="Proteomes" id="UP001279734"/>
    </source>
</evidence>
<dbReference type="PANTHER" id="PTHR10627:SF69">
    <property type="entry name" value="PROTEIN BICAUDAL C"/>
    <property type="match status" value="1"/>
</dbReference>
<gene>
    <name evidence="4" type="ORF">Nepgr_033356</name>
</gene>
<keyword evidence="5" id="KW-1185">Reference proteome</keyword>
<dbReference type="InterPro" id="IPR001660">
    <property type="entry name" value="SAM"/>
</dbReference>
<dbReference type="SMART" id="SM00454">
    <property type="entry name" value="SAM"/>
    <property type="match status" value="1"/>
</dbReference>
<feature type="region of interest" description="Disordered" evidence="2">
    <location>
        <begin position="113"/>
        <end position="174"/>
    </location>
</feature>